<dbReference type="RefSeq" id="WP_015155725.1">
    <property type="nucleotide sequence ID" value="NC_019695.1"/>
</dbReference>
<dbReference type="KEGG" id="cthe:Chro_3746"/>
<protein>
    <recommendedName>
        <fullName evidence="3">Hemolysin-type calcium-binding region</fullName>
    </recommendedName>
</protein>
<dbReference type="AlphaFoldDB" id="K9U419"/>
<sequence length="290" mass="30269">MSFAIFDENYYLANNPDVKAAIDAGAFSSGLQHFQQTGLAEGRVLVSPYYDEQFYLRANPDVATSVSNGTFKSGLQHYIQYGEAERRSAGAFNETNYLALYPDVAAAVDAGTYSSGLQHYIQFGQFEANRNSAFTGTSGNDTIAGFGQGIRAIAGVDIVDTLLGTAAVAGVGEVDTLIGGEGRDGFALGLPSLSVLNSPPRQFYVGGGNTDYALIQNFGKPDDAIILPGSTQDYNFQTVNGNLNISTASGDLIGIVEGVASLTPVAASSEALGQVSGLPNDFFGPVVALV</sequence>
<gene>
    <name evidence="1" type="ORF">Chro_3746</name>
</gene>
<keyword evidence="2" id="KW-1185">Reference proteome</keyword>
<dbReference type="SUPFAM" id="SSF51120">
    <property type="entry name" value="beta-Roll"/>
    <property type="match status" value="1"/>
</dbReference>
<reference evidence="1 2" key="1">
    <citation type="submission" date="2012-06" db="EMBL/GenBank/DDBJ databases">
        <title>Finished chromosome of genome of Chroococcidiopsis thermalis PCC 7203.</title>
        <authorList>
            <consortium name="US DOE Joint Genome Institute"/>
            <person name="Gugger M."/>
            <person name="Coursin T."/>
            <person name="Rippka R."/>
            <person name="Tandeau De Marsac N."/>
            <person name="Huntemann M."/>
            <person name="Wei C.-L."/>
            <person name="Han J."/>
            <person name="Detter J.C."/>
            <person name="Han C."/>
            <person name="Tapia R."/>
            <person name="Davenport K."/>
            <person name="Daligault H."/>
            <person name="Erkkila T."/>
            <person name="Gu W."/>
            <person name="Munk A.C.C."/>
            <person name="Teshima H."/>
            <person name="Xu Y."/>
            <person name="Chain P."/>
            <person name="Chen A."/>
            <person name="Krypides N."/>
            <person name="Mavromatis K."/>
            <person name="Markowitz V."/>
            <person name="Szeto E."/>
            <person name="Ivanova N."/>
            <person name="Mikhailova N."/>
            <person name="Ovchinnikova G."/>
            <person name="Pagani I."/>
            <person name="Pati A."/>
            <person name="Goodwin L."/>
            <person name="Peters L."/>
            <person name="Pitluck S."/>
            <person name="Woyke T."/>
            <person name="Kerfeld C."/>
        </authorList>
    </citation>
    <scope>NUCLEOTIDE SEQUENCE [LARGE SCALE GENOMIC DNA]</scope>
    <source>
        <strain evidence="1 2">PCC 7203</strain>
    </source>
</reference>
<organism evidence="1 2">
    <name type="scientific">Chroococcidiopsis thermalis (strain PCC 7203)</name>
    <dbReference type="NCBI Taxonomy" id="251229"/>
    <lineage>
        <taxon>Bacteria</taxon>
        <taxon>Bacillati</taxon>
        <taxon>Cyanobacteriota</taxon>
        <taxon>Cyanophyceae</taxon>
        <taxon>Chroococcidiopsidales</taxon>
        <taxon>Chroococcidiopsidaceae</taxon>
        <taxon>Chroococcidiopsis</taxon>
    </lineage>
</organism>
<dbReference type="InParanoid" id="K9U419"/>
<evidence type="ECO:0000313" key="2">
    <source>
        <dbReference type="Proteomes" id="UP000010384"/>
    </source>
</evidence>
<dbReference type="InterPro" id="IPR011049">
    <property type="entry name" value="Serralysin-like_metalloprot_C"/>
</dbReference>
<dbReference type="STRING" id="251229.Chro_3746"/>
<dbReference type="eggNOG" id="COG2931">
    <property type="taxonomic scope" value="Bacteria"/>
</dbReference>
<evidence type="ECO:0000313" key="1">
    <source>
        <dbReference type="EMBL" id="AFY89181.1"/>
    </source>
</evidence>
<proteinExistence type="predicted"/>
<dbReference type="Proteomes" id="UP000010384">
    <property type="component" value="Chromosome"/>
</dbReference>
<name>K9U419_CHRTP</name>
<evidence type="ECO:0008006" key="3">
    <source>
        <dbReference type="Google" id="ProtNLM"/>
    </source>
</evidence>
<dbReference type="HOGENOM" id="CLU_844243_0_0_3"/>
<accession>K9U419</accession>
<dbReference type="EMBL" id="CP003597">
    <property type="protein sequence ID" value="AFY89181.1"/>
    <property type="molecule type" value="Genomic_DNA"/>
</dbReference>